<feature type="compositionally biased region" description="Gly residues" evidence="1">
    <location>
        <begin position="269"/>
        <end position="282"/>
    </location>
</feature>
<evidence type="ECO:0000259" key="4">
    <source>
        <dbReference type="Pfam" id="PF04536"/>
    </source>
</evidence>
<dbReference type="Gene3D" id="3.10.310.50">
    <property type="match status" value="1"/>
</dbReference>
<gene>
    <name evidence="5" type="ORF">IAC80_09190</name>
</gene>
<accession>A0A9D1P085</accession>
<dbReference type="Pfam" id="PF04536">
    <property type="entry name" value="TPM_phosphatase"/>
    <property type="match status" value="1"/>
</dbReference>
<feature type="chain" id="PRO_5038789445" evidence="3">
    <location>
        <begin position="29"/>
        <end position="282"/>
    </location>
</feature>
<feature type="region of interest" description="Disordered" evidence="1">
    <location>
        <begin position="242"/>
        <end position="282"/>
    </location>
</feature>
<reference evidence="5" key="2">
    <citation type="journal article" date="2021" name="PeerJ">
        <title>Extensive microbial diversity within the chicken gut microbiome revealed by metagenomics and culture.</title>
        <authorList>
            <person name="Gilroy R."/>
            <person name="Ravi A."/>
            <person name="Getino M."/>
            <person name="Pursley I."/>
            <person name="Horton D.L."/>
            <person name="Alikhan N.F."/>
            <person name="Baker D."/>
            <person name="Gharbi K."/>
            <person name="Hall N."/>
            <person name="Watson M."/>
            <person name="Adriaenssens E.M."/>
            <person name="Foster-Nyarko E."/>
            <person name="Jarju S."/>
            <person name="Secka A."/>
            <person name="Antonio M."/>
            <person name="Oren A."/>
            <person name="Chaudhuri R.R."/>
            <person name="La Ragione R."/>
            <person name="Hildebrand F."/>
            <person name="Pallen M.J."/>
        </authorList>
    </citation>
    <scope>NUCLEOTIDE SEQUENCE</scope>
    <source>
        <strain evidence="5">ChiBcec6-7307</strain>
    </source>
</reference>
<protein>
    <submittedName>
        <fullName evidence="5">TPM domain-containing protein</fullName>
    </submittedName>
</protein>
<proteinExistence type="predicted"/>
<evidence type="ECO:0000256" key="3">
    <source>
        <dbReference type="SAM" id="SignalP"/>
    </source>
</evidence>
<evidence type="ECO:0000313" key="5">
    <source>
        <dbReference type="EMBL" id="HIV24091.1"/>
    </source>
</evidence>
<feature type="signal peptide" evidence="3">
    <location>
        <begin position="1"/>
        <end position="28"/>
    </location>
</feature>
<feature type="domain" description="TPM" evidence="4">
    <location>
        <begin position="36"/>
        <end position="151"/>
    </location>
</feature>
<keyword evidence="2" id="KW-0812">Transmembrane</keyword>
<sequence length="282" mass="30906">MKRTKGKVLTVLLMACLFICLLSKPAGAGEESLAWVDDEADLLDESTEEELEERAGKLWKETGYQFMLVTAADAGGKEAREFAEDYYMEHQSTLDGVIYLIDMDNRELYVATSGQMRYYLTDSRVDRLLDEGYEAVGEGEYGEAFRVMLEETEKFLKQGIPDGTYLVDEDTGEITRYRRPKRITALEAAMAVLAGIGSGGAVFAAVLAAYRGKENHMSQPSKSPELKLTVSRDRLTNRFITHRHIPKGPPPGSHGGRMGGGPSSTVHTGSGGNSFGGGGRKF</sequence>
<dbReference type="EMBL" id="DVOS01000075">
    <property type="protein sequence ID" value="HIV24091.1"/>
    <property type="molecule type" value="Genomic_DNA"/>
</dbReference>
<evidence type="ECO:0000313" key="6">
    <source>
        <dbReference type="Proteomes" id="UP000886889"/>
    </source>
</evidence>
<keyword evidence="2" id="KW-1133">Transmembrane helix</keyword>
<evidence type="ECO:0000256" key="1">
    <source>
        <dbReference type="SAM" id="MobiDB-lite"/>
    </source>
</evidence>
<feature type="transmembrane region" description="Helical" evidence="2">
    <location>
        <begin position="188"/>
        <end position="210"/>
    </location>
</feature>
<dbReference type="Proteomes" id="UP000886889">
    <property type="component" value="Unassembled WGS sequence"/>
</dbReference>
<keyword evidence="2" id="KW-0472">Membrane</keyword>
<dbReference type="AlphaFoldDB" id="A0A9D1P085"/>
<reference evidence="5" key="1">
    <citation type="submission" date="2020-10" db="EMBL/GenBank/DDBJ databases">
        <authorList>
            <person name="Gilroy R."/>
        </authorList>
    </citation>
    <scope>NUCLEOTIDE SEQUENCE</scope>
    <source>
        <strain evidence="5">ChiBcec6-7307</strain>
    </source>
</reference>
<feature type="compositionally biased region" description="Gly residues" evidence="1">
    <location>
        <begin position="253"/>
        <end position="262"/>
    </location>
</feature>
<evidence type="ECO:0000256" key="2">
    <source>
        <dbReference type="SAM" id="Phobius"/>
    </source>
</evidence>
<organism evidence="5 6">
    <name type="scientific">Candidatus Merdiplasma excrementigallinarum</name>
    <dbReference type="NCBI Taxonomy" id="2840864"/>
    <lineage>
        <taxon>Bacteria</taxon>
        <taxon>Bacillati</taxon>
        <taxon>Bacillota</taxon>
        <taxon>Clostridia</taxon>
        <taxon>Lachnospirales</taxon>
        <taxon>Lachnospiraceae</taxon>
        <taxon>Lachnospiraceae incertae sedis</taxon>
        <taxon>Candidatus Merdiplasma</taxon>
    </lineage>
</organism>
<comment type="caution">
    <text evidence="5">The sequence shown here is derived from an EMBL/GenBank/DDBJ whole genome shotgun (WGS) entry which is preliminary data.</text>
</comment>
<keyword evidence="3" id="KW-0732">Signal</keyword>
<name>A0A9D1P085_9FIRM</name>
<dbReference type="InterPro" id="IPR007621">
    <property type="entry name" value="TPM_dom"/>
</dbReference>